<feature type="region of interest" description="Disordered" evidence="6">
    <location>
        <begin position="1"/>
        <end position="30"/>
    </location>
</feature>
<evidence type="ECO:0000256" key="4">
    <source>
        <dbReference type="ARBA" id="ARBA00022989"/>
    </source>
</evidence>
<comment type="caution">
    <text evidence="8">The sequence shown here is derived from an EMBL/GenBank/DDBJ whole genome shotgun (WGS) entry which is preliminary data.</text>
</comment>
<evidence type="ECO:0000256" key="3">
    <source>
        <dbReference type="ARBA" id="ARBA00022692"/>
    </source>
</evidence>
<dbReference type="Proteomes" id="UP001595647">
    <property type="component" value="Unassembled WGS sequence"/>
</dbReference>
<feature type="compositionally biased region" description="Polar residues" evidence="6">
    <location>
        <begin position="11"/>
        <end position="20"/>
    </location>
</feature>
<evidence type="ECO:0000313" key="8">
    <source>
        <dbReference type="EMBL" id="MFC3163768.1"/>
    </source>
</evidence>
<evidence type="ECO:0000256" key="6">
    <source>
        <dbReference type="SAM" id="MobiDB-lite"/>
    </source>
</evidence>
<feature type="transmembrane region" description="Helical" evidence="7">
    <location>
        <begin position="57"/>
        <end position="80"/>
    </location>
</feature>
<keyword evidence="4 7" id="KW-1133">Transmembrane helix</keyword>
<accession>A0ABV7HZF2</accession>
<feature type="transmembrane region" description="Helical" evidence="7">
    <location>
        <begin position="167"/>
        <end position="194"/>
    </location>
</feature>
<proteinExistence type="inferred from homology"/>
<feature type="transmembrane region" description="Helical" evidence="7">
    <location>
        <begin position="295"/>
        <end position="316"/>
    </location>
</feature>
<evidence type="ECO:0000256" key="2">
    <source>
        <dbReference type="ARBA" id="ARBA00009773"/>
    </source>
</evidence>
<dbReference type="PANTHER" id="PTHR21716">
    <property type="entry name" value="TRANSMEMBRANE PROTEIN"/>
    <property type="match status" value="1"/>
</dbReference>
<evidence type="ECO:0000256" key="5">
    <source>
        <dbReference type="ARBA" id="ARBA00023136"/>
    </source>
</evidence>
<dbReference type="EMBL" id="JBHRTG010000009">
    <property type="protein sequence ID" value="MFC3163768.1"/>
    <property type="molecule type" value="Genomic_DNA"/>
</dbReference>
<name>A0ABV7HZF2_9HYPH</name>
<dbReference type="PANTHER" id="PTHR21716:SF16">
    <property type="entry name" value="BLL1467 PROTEIN"/>
    <property type="match status" value="1"/>
</dbReference>
<dbReference type="InterPro" id="IPR002549">
    <property type="entry name" value="AI-2E-like"/>
</dbReference>
<dbReference type="Pfam" id="PF01594">
    <property type="entry name" value="AI-2E_transport"/>
    <property type="match status" value="1"/>
</dbReference>
<evidence type="ECO:0000256" key="1">
    <source>
        <dbReference type="ARBA" id="ARBA00004141"/>
    </source>
</evidence>
<comment type="subcellular location">
    <subcellularLocation>
        <location evidence="1">Membrane</location>
        <topology evidence="1">Multi-pass membrane protein</topology>
    </subcellularLocation>
</comment>
<dbReference type="RefSeq" id="WP_244658630.1">
    <property type="nucleotide sequence ID" value="NZ_CP059896.1"/>
</dbReference>
<reference evidence="9" key="1">
    <citation type="journal article" date="2019" name="Int. J. Syst. Evol. Microbiol.">
        <title>The Global Catalogue of Microorganisms (GCM) 10K type strain sequencing project: providing services to taxonomists for standard genome sequencing and annotation.</title>
        <authorList>
            <consortium name="The Broad Institute Genomics Platform"/>
            <consortium name="The Broad Institute Genome Sequencing Center for Infectious Disease"/>
            <person name="Wu L."/>
            <person name="Ma J."/>
        </authorList>
    </citation>
    <scope>NUCLEOTIDE SEQUENCE [LARGE SCALE GENOMIC DNA]</scope>
    <source>
        <strain evidence="9">KCTC 52231</strain>
    </source>
</reference>
<organism evidence="8 9">
    <name type="scientific">Ciceribacter thiooxidans</name>
    <dbReference type="NCBI Taxonomy" id="1969821"/>
    <lineage>
        <taxon>Bacteria</taxon>
        <taxon>Pseudomonadati</taxon>
        <taxon>Pseudomonadota</taxon>
        <taxon>Alphaproteobacteria</taxon>
        <taxon>Hyphomicrobiales</taxon>
        <taxon>Rhizobiaceae</taxon>
        <taxon>Ciceribacter</taxon>
    </lineage>
</organism>
<gene>
    <name evidence="8" type="ORF">ACFOHV_10810</name>
</gene>
<evidence type="ECO:0000313" key="9">
    <source>
        <dbReference type="Proteomes" id="UP001595647"/>
    </source>
</evidence>
<keyword evidence="5 7" id="KW-0472">Membrane</keyword>
<keyword evidence="9" id="KW-1185">Reference proteome</keyword>
<feature type="transmembrane region" description="Helical" evidence="7">
    <location>
        <begin position="270"/>
        <end position="289"/>
    </location>
</feature>
<comment type="similarity">
    <text evidence="2">Belongs to the autoinducer-2 exporter (AI-2E) (TC 2.A.86) family.</text>
</comment>
<keyword evidence="3 7" id="KW-0812">Transmembrane</keyword>
<feature type="transmembrane region" description="Helical" evidence="7">
    <location>
        <begin position="92"/>
        <end position="113"/>
    </location>
</feature>
<protein>
    <submittedName>
        <fullName evidence="8">AI-2E family transporter</fullName>
    </submittedName>
</protein>
<feature type="transmembrane region" description="Helical" evidence="7">
    <location>
        <begin position="239"/>
        <end position="263"/>
    </location>
</feature>
<sequence>MNDRPDIRHSPTATPATALQSPRRKGRDRAPRRSALDLAESWAVIGIFAILTTGGIYLAAAVLMPVTLAVVVGLILGAAADRLGRLGIPPMLAGLILATIVVTTLFLGANALVRPLGHFAEEAPRLIEAAVERVLPYIERIEWLHISEASLRGGPVSAEALLQNTGAILTTIAAGVTPALLQGLIFFVALALFLGSRHSLRRGLIIAFRDRRRRLAAIRVLNAIEASLGSYFAAATLLYALVGVAMTVIAFFGGLQMPLLWGLLAFISSYVPFLGITVTTFSVAVGGLVTHDSVLVGLAPAMVFFLVHGLVENLLTPAVMGRRLEINPFVVFVAIVFWTWMWGAVGAVLALPLSLIGMAILDELFPEQNVHPKLPG</sequence>
<feature type="transmembrane region" description="Helical" evidence="7">
    <location>
        <begin position="328"/>
        <end position="361"/>
    </location>
</feature>
<evidence type="ECO:0000256" key="7">
    <source>
        <dbReference type="SAM" id="Phobius"/>
    </source>
</evidence>